<gene>
    <name evidence="1" type="ORF">NDU88_010845</name>
</gene>
<dbReference type="EMBL" id="JANPWB010000011">
    <property type="protein sequence ID" value="KAJ1132536.1"/>
    <property type="molecule type" value="Genomic_DNA"/>
</dbReference>
<comment type="caution">
    <text evidence="1">The sequence shown here is derived from an EMBL/GenBank/DDBJ whole genome shotgun (WGS) entry which is preliminary data.</text>
</comment>
<evidence type="ECO:0000313" key="1">
    <source>
        <dbReference type="EMBL" id="KAJ1132536.1"/>
    </source>
</evidence>
<accession>A0AAV7PZ37</accession>
<evidence type="ECO:0000313" key="2">
    <source>
        <dbReference type="Proteomes" id="UP001066276"/>
    </source>
</evidence>
<reference evidence="1" key="1">
    <citation type="journal article" date="2022" name="bioRxiv">
        <title>Sequencing and chromosome-scale assembly of the giantPleurodeles waltlgenome.</title>
        <authorList>
            <person name="Brown T."/>
            <person name="Elewa A."/>
            <person name="Iarovenko S."/>
            <person name="Subramanian E."/>
            <person name="Araus A.J."/>
            <person name="Petzold A."/>
            <person name="Susuki M."/>
            <person name="Suzuki K.-i.T."/>
            <person name="Hayashi T."/>
            <person name="Toyoda A."/>
            <person name="Oliveira C."/>
            <person name="Osipova E."/>
            <person name="Leigh N.D."/>
            <person name="Simon A."/>
            <person name="Yun M.H."/>
        </authorList>
    </citation>
    <scope>NUCLEOTIDE SEQUENCE</scope>
    <source>
        <strain evidence="1">20211129_DDA</strain>
        <tissue evidence="1">Liver</tissue>
    </source>
</reference>
<name>A0AAV7PZ37_PLEWA</name>
<organism evidence="1 2">
    <name type="scientific">Pleurodeles waltl</name>
    <name type="common">Iberian ribbed newt</name>
    <dbReference type="NCBI Taxonomy" id="8319"/>
    <lineage>
        <taxon>Eukaryota</taxon>
        <taxon>Metazoa</taxon>
        <taxon>Chordata</taxon>
        <taxon>Craniata</taxon>
        <taxon>Vertebrata</taxon>
        <taxon>Euteleostomi</taxon>
        <taxon>Amphibia</taxon>
        <taxon>Batrachia</taxon>
        <taxon>Caudata</taxon>
        <taxon>Salamandroidea</taxon>
        <taxon>Salamandridae</taxon>
        <taxon>Pleurodelinae</taxon>
        <taxon>Pleurodeles</taxon>
    </lineage>
</organism>
<keyword evidence="2" id="KW-1185">Reference proteome</keyword>
<dbReference type="Proteomes" id="UP001066276">
    <property type="component" value="Chromosome 7"/>
</dbReference>
<proteinExistence type="predicted"/>
<sequence length="145" mass="15032">MGTRAMGDGPGSELHLGAALWGLIWDVSGAQMRPVGAWAALPEAGHSIVQIQYSAGPQAGMERCLAPGRMAANSPASAGKVPALPHRFLIPFSLPGLIVQSARPLTRRVCSEIGAVSLTPPSWGQKLLKKDPSTLTQTAEGGLMA</sequence>
<dbReference type="AlphaFoldDB" id="A0AAV7PZ37"/>
<protein>
    <submittedName>
        <fullName evidence="1">Uncharacterized protein</fullName>
    </submittedName>
</protein>